<evidence type="ECO:0000313" key="2">
    <source>
        <dbReference type="EMBL" id="KJB53628.1"/>
    </source>
</evidence>
<feature type="compositionally biased region" description="Polar residues" evidence="1">
    <location>
        <begin position="18"/>
        <end position="27"/>
    </location>
</feature>
<sequence length="84" mass="9737">MNLYNLLTPQRKNKSKHTQTNLSNKNKLIQPPQFILQNHLLNPLGRKINAKTTSHTELHNLKPALNQQSARTRNMHIIKINPNI</sequence>
<feature type="compositionally biased region" description="Polar residues" evidence="1">
    <location>
        <begin position="1"/>
        <end position="10"/>
    </location>
</feature>
<evidence type="ECO:0000313" key="3">
    <source>
        <dbReference type="Proteomes" id="UP000032304"/>
    </source>
</evidence>
<name>A0A0D2RR21_GOSRA</name>
<accession>A0A0D2RR21</accession>
<dbReference type="Gramene" id="KJB53628">
    <property type="protein sequence ID" value="KJB53628"/>
    <property type="gene ID" value="B456_009G367400"/>
</dbReference>
<protein>
    <submittedName>
        <fullName evidence="2">Uncharacterized protein</fullName>
    </submittedName>
</protein>
<dbReference type="Proteomes" id="UP000032304">
    <property type="component" value="Chromosome 9"/>
</dbReference>
<gene>
    <name evidence="2" type="ORF">B456_009G367400</name>
</gene>
<dbReference type="AlphaFoldDB" id="A0A0D2RR21"/>
<feature type="region of interest" description="Disordered" evidence="1">
    <location>
        <begin position="1"/>
        <end position="29"/>
    </location>
</feature>
<dbReference type="EMBL" id="CM001748">
    <property type="protein sequence ID" value="KJB53628.1"/>
    <property type="molecule type" value="Genomic_DNA"/>
</dbReference>
<proteinExistence type="predicted"/>
<reference evidence="2 3" key="1">
    <citation type="journal article" date="2012" name="Nature">
        <title>Repeated polyploidization of Gossypium genomes and the evolution of spinnable cotton fibres.</title>
        <authorList>
            <person name="Paterson A.H."/>
            <person name="Wendel J.F."/>
            <person name="Gundlach H."/>
            <person name="Guo H."/>
            <person name="Jenkins J."/>
            <person name="Jin D."/>
            <person name="Llewellyn D."/>
            <person name="Showmaker K.C."/>
            <person name="Shu S."/>
            <person name="Udall J."/>
            <person name="Yoo M.J."/>
            <person name="Byers R."/>
            <person name="Chen W."/>
            <person name="Doron-Faigenboim A."/>
            <person name="Duke M.V."/>
            <person name="Gong L."/>
            <person name="Grimwood J."/>
            <person name="Grover C."/>
            <person name="Grupp K."/>
            <person name="Hu G."/>
            <person name="Lee T.H."/>
            <person name="Li J."/>
            <person name="Lin L."/>
            <person name="Liu T."/>
            <person name="Marler B.S."/>
            <person name="Page J.T."/>
            <person name="Roberts A.W."/>
            <person name="Romanel E."/>
            <person name="Sanders W.S."/>
            <person name="Szadkowski E."/>
            <person name="Tan X."/>
            <person name="Tang H."/>
            <person name="Xu C."/>
            <person name="Wang J."/>
            <person name="Wang Z."/>
            <person name="Zhang D."/>
            <person name="Zhang L."/>
            <person name="Ashrafi H."/>
            <person name="Bedon F."/>
            <person name="Bowers J.E."/>
            <person name="Brubaker C.L."/>
            <person name="Chee P.W."/>
            <person name="Das S."/>
            <person name="Gingle A.R."/>
            <person name="Haigler C.H."/>
            <person name="Harker D."/>
            <person name="Hoffmann L.V."/>
            <person name="Hovav R."/>
            <person name="Jones D.C."/>
            <person name="Lemke C."/>
            <person name="Mansoor S."/>
            <person name="ur Rahman M."/>
            <person name="Rainville L.N."/>
            <person name="Rambani A."/>
            <person name="Reddy U.K."/>
            <person name="Rong J.K."/>
            <person name="Saranga Y."/>
            <person name="Scheffler B.E."/>
            <person name="Scheffler J.A."/>
            <person name="Stelly D.M."/>
            <person name="Triplett B.A."/>
            <person name="Van Deynze A."/>
            <person name="Vaslin M.F."/>
            <person name="Waghmare V.N."/>
            <person name="Walford S.A."/>
            <person name="Wright R.J."/>
            <person name="Zaki E.A."/>
            <person name="Zhang T."/>
            <person name="Dennis E.S."/>
            <person name="Mayer K.F."/>
            <person name="Peterson D.G."/>
            <person name="Rokhsar D.S."/>
            <person name="Wang X."/>
            <person name="Schmutz J."/>
        </authorList>
    </citation>
    <scope>NUCLEOTIDE SEQUENCE [LARGE SCALE GENOMIC DNA]</scope>
</reference>
<evidence type="ECO:0000256" key="1">
    <source>
        <dbReference type="SAM" id="MobiDB-lite"/>
    </source>
</evidence>
<organism evidence="2 3">
    <name type="scientific">Gossypium raimondii</name>
    <name type="common">Peruvian cotton</name>
    <name type="synonym">Gossypium klotzschianum subsp. raimondii</name>
    <dbReference type="NCBI Taxonomy" id="29730"/>
    <lineage>
        <taxon>Eukaryota</taxon>
        <taxon>Viridiplantae</taxon>
        <taxon>Streptophyta</taxon>
        <taxon>Embryophyta</taxon>
        <taxon>Tracheophyta</taxon>
        <taxon>Spermatophyta</taxon>
        <taxon>Magnoliopsida</taxon>
        <taxon>eudicotyledons</taxon>
        <taxon>Gunneridae</taxon>
        <taxon>Pentapetalae</taxon>
        <taxon>rosids</taxon>
        <taxon>malvids</taxon>
        <taxon>Malvales</taxon>
        <taxon>Malvaceae</taxon>
        <taxon>Malvoideae</taxon>
        <taxon>Gossypium</taxon>
    </lineage>
</organism>
<keyword evidence="3" id="KW-1185">Reference proteome</keyword>